<comment type="caution">
    <text evidence="3">The sequence shown here is derived from an EMBL/GenBank/DDBJ whole genome shotgun (WGS) entry which is preliminary data.</text>
</comment>
<keyword evidence="4" id="KW-1185">Reference proteome</keyword>
<dbReference type="InterPro" id="IPR024191">
    <property type="entry name" value="Peptidase_M61"/>
</dbReference>
<dbReference type="AlphaFoldDB" id="A0A5M8B3X1"/>
<evidence type="ECO:0000313" key="3">
    <source>
        <dbReference type="EMBL" id="KAA6128570.1"/>
    </source>
</evidence>
<evidence type="ECO:0000313" key="4">
    <source>
        <dbReference type="Proteomes" id="UP000324324"/>
    </source>
</evidence>
<evidence type="ECO:0000259" key="1">
    <source>
        <dbReference type="Pfam" id="PF05299"/>
    </source>
</evidence>
<dbReference type="Gene3D" id="2.60.40.3650">
    <property type="match status" value="1"/>
</dbReference>
<gene>
    <name evidence="3" type="ORF">F1599_06370</name>
</gene>
<feature type="domain" description="Peptidase M61 N-terminal" evidence="2">
    <location>
        <begin position="5"/>
        <end position="196"/>
    </location>
</feature>
<evidence type="ECO:0000259" key="2">
    <source>
        <dbReference type="Pfam" id="PF17899"/>
    </source>
</evidence>
<dbReference type="InterPro" id="IPR007963">
    <property type="entry name" value="Peptidase_M61_catalytic"/>
</dbReference>
<dbReference type="Proteomes" id="UP000324324">
    <property type="component" value="Unassembled WGS sequence"/>
</dbReference>
<dbReference type="SUPFAM" id="SSF50156">
    <property type="entry name" value="PDZ domain-like"/>
    <property type="match status" value="1"/>
</dbReference>
<dbReference type="RefSeq" id="WP_150082570.1">
    <property type="nucleotide sequence ID" value="NZ_VWRN01000022.1"/>
</dbReference>
<protein>
    <submittedName>
        <fullName evidence="3">M61 family metallopeptidase</fullName>
    </submittedName>
</protein>
<dbReference type="Pfam" id="PF05299">
    <property type="entry name" value="Peptidase_M61"/>
    <property type="match status" value="1"/>
</dbReference>
<dbReference type="InterPro" id="IPR036034">
    <property type="entry name" value="PDZ_sf"/>
</dbReference>
<organism evidence="3 4">
    <name type="scientific">Cupriavidus cauae</name>
    <dbReference type="NCBI Taxonomy" id="2608999"/>
    <lineage>
        <taxon>Bacteria</taxon>
        <taxon>Pseudomonadati</taxon>
        <taxon>Pseudomonadota</taxon>
        <taxon>Betaproteobacteria</taxon>
        <taxon>Burkholderiales</taxon>
        <taxon>Burkholderiaceae</taxon>
        <taxon>Cupriavidus</taxon>
    </lineage>
</organism>
<proteinExistence type="predicted"/>
<dbReference type="InterPro" id="IPR027268">
    <property type="entry name" value="Peptidase_M4/M1_CTD_sf"/>
</dbReference>
<feature type="domain" description="Peptidase M61 catalytic" evidence="1">
    <location>
        <begin position="300"/>
        <end position="416"/>
    </location>
</feature>
<dbReference type="PIRSF" id="PIRSF016493">
    <property type="entry name" value="Glycyl_aminpptds"/>
    <property type="match status" value="1"/>
</dbReference>
<name>A0A5M8B3X1_9BURK</name>
<dbReference type="EMBL" id="VWRN01000022">
    <property type="protein sequence ID" value="KAA6128570.1"/>
    <property type="molecule type" value="Genomic_DNA"/>
</dbReference>
<sequence length="626" mass="69979">MKPIHYAIAPLQPEAHLFAVTVTVDDPDPAGQRFSLPAWIPGSYMIREFARNIVRIRADVGADAGGDAGDDAKRQPVALTKLDKHTWQAEPIDPARGPLTLSYEVYAWDLSVRAAHLDQTHGFFNGTSVFLCVEGKADRPCTVDIHPPQGEAYRNWRVATALPEAPGRGGAKRYGFGRYRAADYDELIDHPVEMGEFTMGTFKACGAQHDVVFTGRVPRLDIERICRDLKRICEAQIRLFEPRSERAPFLDSNRRYVFMTMVTGDGYGGLEHRASTALMCARGDLPVRGNPESSEGYRGFLGLCSHEYFHTWNVKRIKPAAFVPYRLQAETHTPLLWLFEGFTSYYDDLMLVRSGCITEQQYVELLAKTWNGVLRGSGRAKQSVADSSFDAWTKYYRQDENAPNAIVSYYTKGSLIGLALDLTIRSRTNGRRSLDDVMRMLWRRYGRDFYAPGAVQRGVTEDEVHALIDEVAGVRVSTQLRAWTDGTGELPLPALFKPFGIRAEPRKPTRAAALGIKTRSEDGWVRVTQVLDGGAAQAAGWSAGDLLAAVDGLRVAPNGAGQLDKLLARYRAGDTVPCHLFRRDELHVLPVTFAPEPATEYRLQLEEGDDRRQRGRHPLRARWLGQ</sequence>
<accession>A0A5M8B3X1</accession>
<dbReference type="InterPro" id="IPR040756">
    <property type="entry name" value="Peptidase_M61_N"/>
</dbReference>
<dbReference type="Gene3D" id="1.10.390.10">
    <property type="entry name" value="Neutral Protease Domain 2"/>
    <property type="match status" value="1"/>
</dbReference>
<reference evidence="3 4" key="1">
    <citation type="submission" date="2019-09" db="EMBL/GenBank/DDBJ databases">
        <title>Isolation of a novel species in the genus Cupriavidus from patients with sepsis using whole genome sequencing.</title>
        <authorList>
            <person name="Kweon O.J."/>
            <person name="Lee M.-K."/>
        </authorList>
    </citation>
    <scope>NUCLEOTIDE SEQUENCE [LARGE SCALE GENOMIC DNA]</scope>
    <source>
        <strain evidence="3 4">MKL-01</strain>
    </source>
</reference>
<dbReference type="Gene3D" id="2.30.42.10">
    <property type="match status" value="1"/>
</dbReference>
<dbReference type="Pfam" id="PF17899">
    <property type="entry name" value="Peptidase_M61_N"/>
    <property type="match status" value="1"/>
</dbReference>
<dbReference type="SUPFAM" id="SSF55486">
    <property type="entry name" value="Metalloproteases ('zincins'), catalytic domain"/>
    <property type="match status" value="1"/>
</dbReference>